<dbReference type="InterPro" id="IPR044150">
    <property type="entry name" value="HDAC_classIV"/>
</dbReference>
<dbReference type="InterPro" id="IPR023696">
    <property type="entry name" value="Ureohydrolase_dom_sf"/>
</dbReference>
<dbReference type="HOGENOM" id="CLU_007727_1_0_5"/>
<dbReference type="STRING" id="314260.PB2503_04457"/>
<dbReference type="Pfam" id="PF00850">
    <property type="entry name" value="Hist_deacetyl"/>
    <property type="match status" value="1"/>
</dbReference>
<dbReference type="KEGG" id="pbr:PB2503_04457"/>
<dbReference type="GO" id="GO:0004407">
    <property type="term" value="F:histone deacetylase activity"/>
    <property type="evidence" value="ECO:0007669"/>
    <property type="project" value="InterPro"/>
</dbReference>
<dbReference type="Proteomes" id="UP000001302">
    <property type="component" value="Chromosome"/>
</dbReference>
<comment type="similarity">
    <text evidence="1">Belongs to the histone deacetylase family.</text>
</comment>
<dbReference type="PANTHER" id="PTHR10625">
    <property type="entry name" value="HISTONE DEACETYLASE HDAC1-RELATED"/>
    <property type="match status" value="1"/>
</dbReference>
<keyword evidence="2" id="KW-0378">Hydrolase</keyword>
<dbReference type="AlphaFoldDB" id="E0TF48"/>
<evidence type="ECO:0000259" key="3">
    <source>
        <dbReference type="Pfam" id="PF00850"/>
    </source>
</evidence>
<evidence type="ECO:0000256" key="1">
    <source>
        <dbReference type="ARBA" id="ARBA00005947"/>
    </source>
</evidence>
<dbReference type="InterPro" id="IPR037138">
    <property type="entry name" value="His_deacetylse_dom_sf"/>
</dbReference>
<feature type="domain" description="Histone deacetylase" evidence="3">
    <location>
        <begin position="17"/>
        <end position="278"/>
    </location>
</feature>
<dbReference type="EMBL" id="CP002156">
    <property type="protein sequence ID" value="ADM08966.1"/>
    <property type="molecule type" value="Genomic_DNA"/>
</dbReference>
<accession>E0TF48</accession>
<organism evidence="4 5">
    <name type="scientific">Parvularcula bermudensis (strain ATCC BAA-594 / HTCC2503 / KCTC 12087)</name>
    <dbReference type="NCBI Taxonomy" id="314260"/>
    <lineage>
        <taxon>Bacteria</taxon>
        <taxon>Pseudomonadati</taxon>
        <taxon>Pseudomonadota</taxon>
        <taxon>Alphaproteobacteria</taxon>
        <taxon>Parvularculales</taxon>
        <taxon>Parvularculaceae</taxon>
        <taxon>Parvularcula</taxon>
    </lineage>
</organism>
<dbReference type="OrthoDB" id="9808367at2"/>
<sequence length="299" mass="32494">MYAYYSSDFTIALPAGHRFPAIKYQLLKTALIEERLLPAERLAPSPAAREGEIKVAHTESYIASLREGTIDPRAMRRIGFPWSPHIHRRGQRTVGGALAAARRALKEGLSGQLAGGTHHAHAEAGSGYCIYNDFAVVARTLLNEGVVDRIAIVDLDVHQGDGNAAMLTDHPGVYILDVFGEKNFPFRKVPATLDVPLPDRTEDGAFLAAIEAHLPQVWAFEPDLLLYQAGVDPLASDKLGRLDISFAGLMDRDRMVLGGAWQRGIPVSMAIGGGYADPIGDSVRAYANTYKVAKDIYGF</sequence>
<reference evidence="4 5" key="2">
    <citation type="journal article" date="2011" name="J. Bacteriol.">
        <title>Complete genome sequence of strain HTCC2503T of Parvularcula bermudensis, the type species of the order "Parvularculales" in the class Alphaproteobacteria.</title>
        <authorList>
            <person name="Oh H.M."/>
            <person name="Kang I."/>
            <person name="Vergin K.L."/>
            <person name="Kang D."/>
            <person name="Rhee K.H."/>
            <person name="Giovannoni S.J."/>
            <person name="Cho J.C."/>
        </authorList>
    </citation>
    <scope>NUCLEOTIDE SEQUENCE [LARGE SCALE GENOMIC DNA]</scope>
    <source>
        <strain evidence="5">ATCC BAA-594 / HTCC2503 / KCTC 12087</strain>
    </source>
</reference>
<dbReference type="RefSeq" id="WP_013299940.1">
    <property type="nucleotide sequence ID" value="NC_014414.1"/>
</dbReference>
<evidence type="ECO:0000256" key="2">
    <source>
        <dbReference type="ARBA" id="ARBA00022801"/>
    </source>
</evidence>
<protein>
    <submittedName>
        <fullName evidence="4">Putative histone deacetylase/AcuC/AphA family protein</fullName>
    </submittedName>
</protein>
<proteinExistence type="inferred from homology"/>
<dbReference type="InterPro" id="IPR023801">
    <property type="entry name" value="His_deacetylse_dom"/>
</dbReference>
<gene>
    <name evidence="4" type="ordered locus">PB2503_04457</name>
</gene>
<dbReference type="PANTHER" id="PTHR10625:SF19">
    <property type="entry name" value="HISTONE DEACETYLASE 12"/>
    <property type="match status" value="1"/>
</dbReference>
<dbReference type="InterPro" id="IPR000286">
    <property type="entry name" value="HDACs"/>
</dbReference>
<name>E0TF48_PARBH</name>
<reference evidence="5" key="1">
    <citation type="submission" date="2010-08" db="EMBL/GenBank/DDBJ databases">
        <title>Genome sequence of Parvularcula bermudensis HTCC2503.</title>
        <authorList>
            <person name="Kang D.-M."/>
            <person name="Oh H.-M."/>
            <person name="Cho J.-C."/>
        </authorList>
    </citation>
    <scope>NUCLEOTIDE SEQUENCE [LARGE SCALE GENOMIC DNA]</scope>
    <source>
        <strain evidence="5">ATCC BAA-594 / HTCC2503 / KCTC 12087</strain>
    </source>
</reference>
<dbReference type="GO" id="GO:0040029">
    <property type="term" value="P:epigenetic regulation of gene expression"/>
    <property type="evidence" value="ECO:0007669"/>
    <property type="project" value="TreeGrafter"/>
</dbReference>
<dbReference type="SUPFAM" id="SSF52768">
    <property type="entry name" value="Arginase/deacetylase"/>
    <property type="match status" value="1"/>
</dbReference>
<evidence type="ECO:0000313" key="5">
    <source>
        <dbReference type="Proteomes" id="UP000001302"/>
    </source>
</evidence>
<dbReference type="Gene3D" id="3.40.800.20">
    <property type="entry name" value="Histone deacetylase domain"/>
    <property type="match status" value="1"/>
</dbReference>
<dbReference type="PRINTS" id="PR01270">
    <property type="entry name" value="HDASUPER"/>
</dbReference>
<keyword evidence="5" id="KW-1185">Reference proteome</keyword>
<evidence type="ECO:0000313" key="4">
    <source>
        <dbReference type="EMBL" id="ADM08966.1"/>
    </source>
</evidence>
<dbReference type="CDD" id="cd09993">
    <property type="entry name" value="HDAC_classIV"/>
    <property type="match status" value="1"/>
</dbReference>
<dbReference type="GO" id="GO:0016787">
    <property type="term" value="F:hydrolase activity"/>
    <property type="evidence" value="ECO:0007669"/>
    <property type="project" value="UniProtKB-KW"/>
</dbReference>
<dbReference type="eggNOG" id="COG0123">
    <property type="taxonomic scope" value="Bacteria"/>
</dbReference>